<dbReference type="AlphaFoldDB" id="A0A2M8GNM5"/>
<dbReference type="EMBL" id="PFQK01000022">
    <property type="protein sequence ID" value="PJC82155.1"/>
    <property type="molecule type" value="Genomic_DNA"/>
</dbReference>
<evidence type="ECO:0000313" key="2">
    <source>
        <dbReference type="EMBL" id="PJC82155.1"/>
    </source>
</evidence>
<keyword evidence="1" id="KW-1133">Transmembrane helix</keyword>
<protein>
    <submittedName>
        <fullName evidence="2">Uncharacterized protein</fullName>
    </submittedName>
</protein>
<dbReference type="PANTHER" id="PTHR37938">
    <property type="entry name" value="BLL0215 PROTEIN"/>
    <property type="match status" value="1"/>
</dbReference>
<accession>A0A2M8GNM5</accession>
<feature type="transmembrane region" description="Helical" evidence="1">
    <location>
        <begin position="46"/>
        <end position="66"/>
    </location>
</feature>
<dbReference type="Proteomes" id="UP000229370">
    <property type="component" value="Unassembled WGS sequence"/>
</dbReference>
<evidence type="ECO:0000256" key="1">
    <source>
        <dbReference type="SAM" id="Phobius"/>
    </source>
</evidence>
<comment type="caution">
    <text evidence="2">The sequence shown here is derived from an EMBL/GenBank/DDBJ whole genome shotgun (WGS) entry which is preliminary data.</text>
</comment>
<evidence type="ECO:0000313" key="3">
    <source>
        <dbReference type="Proteomes" id="UP000229370"/>
    </source>
</evidence>
<name>A0A2M8GNM5_9BACT</name>
<feature type="transmembrane region" description="Helical" evidence="1">
    <location>
        <begin position="72"/>
        <end position="92"/>
    </location>
</feature>
<sequence length="181" mass="20958">MDKIGKIKESHKIYHSFCLRPKINFDGQNDHEDIVLVLRAHPVTQVFWLINGFILLITIILLNFIFPKFLDYYQILFFDLFGLVITLSYLWFNFLGWFFNVGIVTNQRVIDIDFNGVLYKEVTIAMLRKIEDVTSKSGGFFSSVFDFGNVFIQTAGTEANIEFMDIPKPSQVAKIINQLLS</sequence>
<keyword evidence="1" id="KW-0812">Transmembrane</keyword>
<dbReference type="PANTHER" id="PTHR37938:SF1">
    <property type="entry name" value="BLL0215 PROTEIN"/>
    <property type="match status" value="1"/>
</dbReference>
<gene>
    <name evidence="2" type="ORF">CO007_00985</name>
</gene>
<reference evidence="3" key="1">
    <citation type="submission" date="2017-09" db="EMBL/GenBank/DDBJ databases">
        <title>Depth-based differentiation of microbial function through sediment-hosted aquifers and enrichment of novel symbionts in the deep terrestrial subsurface.</title>
        <authorList>
            <person name="Probst A.J."/>
            <person name="Ladd B."/>
            <person name="Jarett J.K."/>
            <person name="Geller-Mcgrath D.E."/>
            <person name="Sieber C.M.K."/>
            <person name="Emerson J.B."/>
            <person name="Anantharaman K."/>
            <person name="Thomas B.C."/>
            <person name="Malmstrom R."/>
            <person name="Stieglmeier M."/>
            <person name="Klingl A."/>
            <person name="Woyke T."/>
            <person name="Ryan C.M."/>
            <person name="Banfield J.F."/>
        </authorList>
    </citation>
    <scope>NUCLEOTIDE SEQUENCE [LARGE SCALE GENOMIC DNA]</scope>
</reference>
<keyword evidence="1" id="KW-0472">Membrane</keyword>
<organism evidence="2 3">
    <name type="scientific">Candidatus Roizmanbacteria bacterium CG_4_8_14_3_um_filter_36_10</name>
    <dbReference type="NCBI Taxonomy" id="1974834"/>
    <lineage>
        <taxon>Bacteria</taxon>
        <taxon>Candidatus Roizmaniibacteriota</taxon>
    </lineage>
</organism>
<proteinExistence type="predicted"/>